<evidence type="ECO:0000313" key="3">
    <source>
        <dbReference type="Proteomes" id="UP000015105"/>
    </source>
</evidence>
<dbReference type="Gramene" id="AET6Gv20638800.1">
    <property type="protein sequence ID" value="AET6Gv20638800.1"/>
    <property type="gene ID" value="AET6Gv20638800"/>
</dbReference>
<accession>A0A453P7W0</accession>
<dbReference type="EnsemblPlants" id="AET6Gv20638800.1">
    <property type="protein sequence ID" value="AET6Gv20638800.1"/>
    <property type="gene ID" value="AET6Gv20638800"/>
</dbReference>
<feature type="region of interest" description="Disordered" evidence="1">
    <location>
        <begin position="94"/>
        <end position="128"/>
    </location>
</feature>
<evidence type="ECO:0000256" key="1">
    <source>
        <dbReference type="SAM" id="MobiDB-lite"/>
    </source>
</evidence>
<evidence type="ECO:0000313" key="2">
    <source>
        <dbReference type="EnsemblPlants" id="AET6Gv20638800.1"/>
    </source>
</evidence>
<keyword evidence="3" id="KW-1185">Reference proteome</keyword>
<dbReference type="AlphaFoldDB" id="A0A453P7W0"/>
<feature type="region of interest" description="Disordered" evidence="1">
    <location>
        <begin position="216"/>
        <end position="241"/>
    </location>
</feature>
<sequence length="347" mass="38641">MYTIYRISCVFKDWSSPVLMVLPMLLLPLENHRAEPPVRGEFAVRELQVGHRRRVVPTVQPPSDRLCFVREPVCRDVRIIHHLLEDRADEVGRRGSLVRQSRRGSERRPPGGQRGGLHQGLDHGPHLPGEVRAAPPAHLGAPQAEVRELVGLHERPGPRGGVEDGVQLTLLHRVLHHLGDLLGPPARQELQDDDAQGVDVGAWRQLAGRQELRVHVCEGPPRGGRPVQRGGGGGGAGLRQEAADAEVPQLAHQVGVQEDVGRLQVPVDHRVRLVRVQERQGRAHLVDDPGAHLPCQRRRVVRAREPVLEAAVREVLVHQAERLPARPDQRNEVRVPYSAEDSNLPWR</sequence>
<protein>
    <submittedName>
        <fullName evidence="2">Uncharacterized protein</fullName>
    </submittedName>
</protein>
<proteinExistence type="predicted"/>
<name>A0A453P7W0_AEGTS</name>
<reference evidence="3" key="1">
    <citation type="journal article" date="2014" name="Science">
        <title>Ancient hybridizations among the ancestral genomes of bread wheat.</title>
        <authorList>
            <consortium name="International Wheat Genome Sequencing Consortium,"/>
            <person name="Marcussen T."/>
            <person name="Sandve S.R."/>
            <person name="Heier L."/>
            <person name="Spannagl M."/>
            <person name="Pfeifer M."/>
            <person name="Jakobsen K.S."/>
            <person name="Wulff B.B."/>
            <person name="Steuernagel B."/>
            <person name="Mayer K.F."/>
            <person name="Olsen O.A."/>
        </authorList>
    </citation>
    <scope>NUCLEOTIDE SEQUENCE [LARGE SCALE GENOMIC DNA]</scope>
    <source>
        <strain evidence="3">cv. AL8/78</strain>
    </source>
</reference>
<reference evidence="2" key="5">
    <citation type="journal article" date="2021" name="G3 (Bethesda)">
        <title>Aegilops tauschii genome assembly Aet v5.0 features greater sequence contiguity and improved annotation.</title>
        <authorList>
            <person name="Wang L."/>
            <person name="Zhu T."/>
            <person name="Rodriguez J.C."/>
            <person name="Deal K.R."/>
            <person name="Dubcovsky J."/>
            <person name="McGuire P.E."/>
            <person name="Lux T."/>
            <person name="Spannagl M."/>
            <person name="Mayer K.F.X."/>
            <person name="Baldrich P."/>
            <person name="Meyers B.C."/>
            <person name="Huo N."/>
            <person name="Gu Y.Q."/>
            <person name="Zhou H."/>
            <person name="Devos K.M."/>
            <person name="Bennetzen J.L."/>
            <person name="Unver T."/>
            <person name="Budak H."/>
            <person name="Gulick P.J."/>
            <person name="Galiba G."/>
            <person name="Kalapos B."/>
            <person name="Nelson D.R."/>
            <person name="Li P."/>
            <person name="You F.M."/>
            <person name="Luo M.C."/>
            <person name="Dvorak J."/>
        </authorList>
    </citation>
    <scope>NUCLEOTIDE SEQUENCE [LARGE SCALE GENOMIC DNA]</scope>
    <source>
        <strain evidence="2">cv. AL8/78</strain>
    </source>
</reference>
<reference evidence="2" key="3">
    <citation type="journal article" date="2017" name="Nature">
        <title>Genome sequence of the progenitor of the wheat D genome Aegilops tauschii.</title>
        <authorList>
            <person name="Luo M.C."/>
            <person name="Gu Y.Q."/>
            <person name="Puiu D."/>
            <person name="Wang H."/>
            <person name="Twardziok S.O."/>
            <person name="Deal K.R."/>
            <person name="Huo N."/>
            <person name="Zhu T."/>
            <person name="Wang L."/>
            <person name="Wang Y."/>
            <person name="McGuire P.E."/>
            <person name="Liu S."/>
            <person name="Long H."/>
            <person name="Ramasamy R.K."/>
            <person name="Rodriguez J.C."/>
            <person name="Van S.L."/>
            <person name="Yuan L."/>
            <person name="Wang Z."/>
            <person name="Xia Z."/>
            <person name="Xiao L."/>
            <person name="Anderson O.D."/>
            <person name="Ouyang S."/>
            <person name="Liang Y."/>
            <person name="Zimin A.V."/>
            <person name="Pertea G."/>
            <person name="Qi P."/>
            <person name="Bennetzen J.L."/>
            <person name="Dai X."/>
            <person name="Dawson M.W."/>
            <person name="Muller H.G."/>
            <person name="Kugler K."/>
            <person name="Rivarola-Duarte L."/>
            <person name="Spannagl M."/>
            <person name="Mayer K.F.X."/>
            <person name="Lu F.H."/>
            <person name="Bevan M.W."/>
            <person name="Leroy P."/>
            <person name="Li P."/>
            <person name="You F.M."/>
            <person name="Sun Q."/>
            <person name="Liu Z."/>
            <person name="Lyons E."/>
            <person name="Wicker T."/>
            <person name="Salzberg S.L."/>
            <person name="Devos K.M."/>
            <person name="Dvorak J."/>
        </authorList>
    </citation>
    <scope>NUCLEOTIDE SEQUENCE [LARGE SCALE GENOMIC DNA]</scope>
    <source>
        <strain evidence="2">cv. AL8/78</strain>
    </source>
</reference>
<reference evidence="2" key="4">
    <citation type="submission" date="2019-03" db="UniProtKB">
        <authorList>
            <consortium name="EnsemblPlants"/>
        </authorList>
    </citation>
    <scope>IDENTIFICATION</scope>
</reference>
<dbReference type="Proteomes" id="UP000015105">
    <property type="component" value="Chromosome 6D"/>
</dbReference>
<reference evidence="3" key="2">
    <citation type="journal article" date="2017" name="Nat. Plants">
        <title>The Aegilops tauschii genome reveals multiple impacts of transposons.</title>
        <authorList>
            <person name="Zhao G."/>
            <person name="Zou C."/>
            <person name="Li K."/>
            <person name="Wang K."/>
            <person name="Li T."/>
            <person name="Gao L."/>
            <person name="Zhang X."/>
            <person name="Wang H."/>
            <person name="Yang Z."/>
            <person name="Liu X."/>
            <person name="Jiang W."/>
            <person name="Mao L."/>
            <person name="Kong X."/>
            <person name="Jiao Y."/>
            <person name="Jia J."/>
        </authorList>
    </citation>
    <scope>NUCLEOTIDE SEQUENCE [LARGE SCALE GENOMIC DNA]</scope>
    <source>
        <strain evidence="3">cv. AL8/78</strain>
    </source>
</reference>
<organism evidence="2 3">
    <name type="scientific">Aegilops tauschii subsp. strangulata</name>
    <name type="common">Goatgrass</name>
    <dbReference type="NCBI Taxonomy" id="200361"/>
    <lineage>
        <taxon>Eukaryota</taxon>
        <taxon>Viridiplantae</taxon>
        <taxon>Streptophyta</taxon>
        <taxon>Embryophyta</taxon>
        <taxon>Tracheophyta</taxon>
        <taxon>Spermatophyta</taxon>
        <taxon>Magnoliopsida</taxon>
        <taxon>Liliopsida</taxon>
        <taxon>Poales</taxon>
        <taxon>Poaceae</taxon>
        <taxon>BOP clade</taxon>
        <taxon>Pooideae</taxon>
        <taxon>Triticodae</taxon>
        <taxon>Triticeae</taxon>
        <taxon>Triticinae</taxon>
        <taxon>Aegilops</taxon>
    </lineage>
</organism>